<dbReference type="FunFam" id="3.40.50.2000:FF:000021">
    <property type="entry name" value="UDP-glucuronosyltransferase"/>
    <property type="match status" value="1"/>
</dbReference>
<keyword evidence="5 13" id="KW-0812">Transmembrane</keyword>
<keyword evidence="8 13" id="KW-0472">Membrane</keyword>
<evidence type="ECO:0000256" key="10">
    <source>
        <dbReference type="ARBA" id="ARBA00037451"/>
    </source>
</evidence>
<dbReference type="GO" id="GO:0015020">
    <property type="term" value="F:glucuronosyltransferase activity"/>
    <property type="evidence" value="ECO:0007669"/>
    <property type="project" value="UniProtKB-EC"/>
</dbReference>
<gene>
    <name evidence="14" type="ORF">GDO86_002482</name>
</gene>
<accession>A0A8T2KN40</accession>
<evidence type="ECO:0000256" key="6">
    <source>
        <dbReference type="ARBA" id="ARBA00022729"/>
    </source>
</evidence>
<dbReference type="InterPro" id="IPR002213">
    <property type="entry name" value="UDP_glucos_trans"/>
</dbReference>
<organism evidence="14 15">
    <name type="scientific">Hymenochirus boettgeri</name>
    <name type="common">Congo dwarf clawed frog</name>
    <dbReference type="NCBI Taxonomy" id="247094"/>
    <lineage>
        <taxon>Eukaryota</taxon>
        <taxon>Metazoa</taxon>
        <taxon>Chordata</taxon>
        <taxon>Craniata</taxon>
        <taxon>Vertebrata</taxon>
        <taxon>Euteleostomi</taxon>
        <taxon>Amphibia</taxon>
        <taxon>Batrachia</taxon>
        <taxon>Anura</taxon>
        <taxon>Pipoidea</taxon>
        <taxon>Pipidae</taxon>
        <taxon>Pipinae</taxon>
        <taxon>Hymenochirus</taxon>
    </lineage>
</organism>
<comment type="catalytic activity">
    <reaction evidence="11 13">
        <text>glucuronate acceptor + UDP-alpha-D-glucuronate = acceptor beta-D-glucuronoside + UDP + H(+)</text>
        <dbReference type="Rhea" id="RHEA:21032"/>
        <dbReference type="ChEBI" id="CHEBI:15378"/>
        <dbReference type="ChEBI" id="CHEBI:58052"/>
        <dbReference type="ChEBI" id="CHEBI:58223"/>
        <dbReference type="ChEBI" id="CHEBI:132367"/>
        <dbReference type="ChEBI" id="CHEBI:132368"/>
        <dbReference type="EC" id="2.4.1.17"/>
    </reaction>
</comment>
<dbReference type="PANTHER" id="PTHR48043:SF24">
    <property type="entry name" value="UDP-GLUCURONOSYLTRANSFERASE 3A2"/>
    <property type="match status" value="1"/>
</dbReference>
<comment type="subcellular location">
    <subcellularLocation>
        <location evidence="13">Membrane</location>
        <topology evidence="13">Single-pass membrane protein</topology>
    </subcellularLocation>
    <subcellularLocation>
        <location evidence="1">Membrane</location>
        <topology evidence="1">Single-pass type I membrane protein</topology>
    </subcellularLocation>
</comment>
<evidence type="ECO:0000256" key="13">
    <source>
        <dbReference type="RuleBase" id="RU362059"/>
    </source>
</evidence>
<sequence length="407" mass="46175">MSHQCKMIFNQSSIINSLKVEAFDIAVIDASNPCTFLLMEKIGKPFIAFFPTYSVNAGQVGIPSPLSYVPFLGTRLTDQMDFFQRVKNVLVYLLFHMAVNEKISSMFNDVIEENFPEGSKPSLSELYKKAELWIYNSDFAIDFPHPLLPHVIYAGGLLSEAPMHVSPELEDFISESGQAGFIIVTFGSMIPSYPLIEFVQEMNGGLAKISQKVIWRYKQSDWPKEVKLAPNVKLMDWVPQNDLLGHPKVRLLVTHGGINSLQEAVYHGVPVLGIPLFGDQHDNLVRVKAKKFGTFIPPEQLTDVLFADTIQHIIEDKSYKATAMHMSLIQRSQPFAPDQQILQWVEHIIQVGGASHLHPFSYQQPWYQQYLLDVILFLFLCVTVTCYLTVKVLRILITLLCSVRKEK</sequence>
<feature type="non-terminal residue" evidence="14">
    <location>
        <position position="407"/>
    </location>
</feature>
<evidence type="ECO:0000313" key="14">
    <source>
        <dbReference type="EMBL" id="KAG8456717.1"/>
    </source>
</evidence>
<reference evidence="14" key="1">
    <citation type="thesis" date="2020" institute="ProQuest LLC" country="789 East Eisenhower Parkway, Ann Arbor, MI, USA">
        <title>Comparative Genomics and Chromosome Evolution.</title>
        <authorList>
            <person name="Mudd A.B."/>
        </authorList>
    </citation>
    <scope>NUCLEOTIDE SEQUENCE</scope>
    <source>
        <strain evidence="14">Female2</strain>
        <tissue evidence="14">Blood</tissue>
    </source>
</reference>
<evidence type="ECO:0000256" key="5">
    <source>
        <dbReference type="ARBA" id="ARBA00022692"/>
    </source>
</evidence>
<dbReference type="EMBL" id="JAACNH010000001">
    <property type="protein sequence ID" value="KAG8456717.1"/>
    <property type="molecule type" value="Genomic_DNA"/>
</dbReference>
<dbReference type="InterPro" id="IPR035595">
    <property type="entry name" value="UDP_glycos_trans_CS"/>
</dbReference>
<dbReference type="SUPFAM" id="SSF53756">
    <property type="entry name" value="UDP-Glycosyltransferase/glycogen phosphorylase"/>
    <property type="match status" value="1"/>
</dbReference>
<keyword evidence="15" id="KW-1185">Reference proteome</keyword>
<evidence type="ECO:0000256" key="7">
    <source>
        <dbReference type="ARBA" id="ARBA00022989"/>
    </source>
</evidence>
<evidence type="ECO:0000256" key="4">
    <source>
        <dbReference type="ARBA" id="ARBA00022679"/>
    </source>
</evidence>
<protein>
    <recommendedName>
        <fullName evidence="13">UDP-glucuronosyltransferase</fullName>
        <ecNumber evidence="13">2.4.1.17</ecNumber>
    </recommendedName>
</protein>
<evidence type="ECO:0000256" key="9">
    <source>
        <dbReference type="ARBA" id="ARBA00023180"/>
    </source>
</evidence>
<evidence type="ECO:0000256" key="1">
    <source>
        <dbReference type="ARBA" id="ARBA00004479"/>
    </source>
</evidence>
<comment type="caution">
    <text evidence="14">The sequence shown here is derived from an EMBL/GenBank/DDBJ whole genome shotgun (WGS) entry which is preliminary data.</text>
</comment>
<dbReference type="AlphaFoldDB" id="A0A8T2KN40"/>
<dbReference type="PANTHER" id="PTHR48043">
    <property type="entry name" value="EG:EG0003.4 PROTEIN-RELATED"/>
    <property type="match status" value="1"/>
</dbReference>
<dbReference type="CDD" id="cd03784">
    <property type="entry name" value="GT1_Gtf-like"/>
    <property type="match status" value="1"/>
</dbReference>
<evidence type="ECO:0000256" key="3">
    <source>
        <dbReference type="ARBA" id="ARBA00022676"/>
    </source>
</evidence>
<dbReference type="Pfam" id="PF00201">
    <property type="entry name" value="UDPGT"/>
    <property type="match status" value="1"/>
</dbReference>
<dbReference type="InterPro" id="IPR050271">
    <property type="entry name" value="UDP-glycosyltransferase"/>
</dbReference>
<comment type="similarity">
    <text evidence="2 12">Belongs to the UDP-glycosyltransferase family.</text>
</comment>
<evidence type="ECO:0000256" key="2">
    <source>
        <dbReference type="ARBA" id="ARBA00009995"/>
    </source>
</evidence>
<dbReference type="EC" id="2.4.1.17" evidence="13"/>
<name>A0A8T2KN40_9PIPI</name>
<dbReference type="GO" id="GO:0043541">
    <property type="term" value="C:UDP-N-acetylglucosamine transferase complex"/>
    <property type="evidence" value="ECO:0007669"/>
    <property type="project" value="TreeGrafter"/>
</dbReference>
<evidence type="ECO:0000313" key="15">
    <source>
        <dbReference type="Proteomes" id="UP000812440"/>
    </source>
</evidence>
<keyword evidence="9" id="KW-0325">Glycoprotein</keyword>
<keyword evidence="4 12" id="KW-0808">Transferase</keyword>
<dbReference type="Proteomes" id="UP000812440">
    <property type="component" value="Chromosome 1"/>
</dbReference>
<evidence type="ECO:0000256" key="11">
    <source>
        <dbReference type="ARBA" id="ARBA00047475"/>
    </source>
</evidence>
<dbReference type="OrthoDB" id="5835829at2759"/>
<comment type="function">
    <text evidence="10">UDP-glucuronosyltransferases catalyze phase II biotransformation reactions in which lipophilic substrates are conjugated with glucuronic acid to increase water solubility and enhance excretion. They are of major importance in the conjugation and subsequent elimination of potentially toxic xenobiotics and endogenous compounds.</text>
</comment>
<evidence type="ECO:0000256" key="12">
    <source>
        <dbReference type="RuleBase" id="RU003718"/>
    </source>
</evidence>
<keyword evidence="6" id="KW-0732">Signal</keyword>
<dbReference type="Gene3D" id="3.40.50.2000">
    <property type="entry name" value="Glycogen Phosphorylase B"/>
    <property type="match status" value="1"/>
</dbReference>
<keyword evidence="3 12" id="KW-0328">Glycosyltransferase</keyword>
<keyword evidence="7 13" id="KW-1133">Transmembrane helix</keyword>
<evidence type="ECO:0000256" key="8">
    <source>
        <dbReference type="ARBA" id="ARBA00023136"/>
    </source>
</evidence>
<proteinExistence type="inferred from homology"/>
<dbReference type="PROSITE" id="PS00375">
    <property type="entry name" value="UDPGT"/>
    <property type="match status" value="1"/>
</dbReference>
<feature type="transmembrane region" description="Helical" evidence="13">
    <location>
        <begin position="370"/>
        <end position="390"/>
    </location>
</feature>